<feature type="region of interest" description="Disordered" evidence="1">
    <location>
        <begin position="75"/>
        <end position="123"/>
    </location>
</feature>
<protein>
    <submittedName>
        <fullName evidence="3">Uncharacterized protein</fullName>
    </submittedName>
</protein>
<accession>A0A2W4R9H0</accession>
<dbReference type="AlphaFoldDB" id="A0A2W4R9H0"/>
<comment type="caution">
    <text evidence="3">The sequence shown here is derived from an EMBL/GenBank/DDBJ whole genome shotgun (WGS) entry which is preliminary data.</text>
</comment>
<gene>
    <name evidence="3" type="ORF">DM484_16125</name>
</gene>
<evidence type="ECO:0000256" key="1">
    <source>
        <dbReference type="SAM" id="MobiDB-lite"/>
    </source>
</evidence>
<reference evidence="3 4" key="1">
    <citation type="journal article" date="2018" name="Aquat. Microb. Ecol.">
        <title>Gammaproteobacterial methanotrophs dominate.</title>
        <authorList>
            <person name="Rissanen A.J."/>
            <person name="Saarenheimo J."/>
            <person name="Tiirola M."/>
            <person name="Peura S."/>
            <person name="Aalto S.L."/>
            <person name="Karvinen A."/>
            <person name="Nykanen H."/>
        </authorList>
    </citation>
    <scope>NUCLEOTIDE SEQUENCE [LARGE SCALE GENOMIC DNA]</scope>
    <source>
        <strain evidence="3">AMbin10</strain>
    </source>
</reference>
<feature type="transmembrane region" description="Helical" evidence="2">
    <location>
        <begin position="42"/>
        <end position="68"/>
    </location>
</feature>
<dbReference type="EMBL" id="QJPH01000356">
    <property type="protein sequence ID" value="PZN76648.1"/>
    <property type="molecule type" value="Genomic_DNA"/>
</dbReference>
<feature type="compositionally biased region" description="Acidic residues" evidence="1">
    <location>
        <begin position="82"/>
        <end position="98"/>
    </location>
</feature>
<keyword evidence="2" id="KW-1133">Transmembrane helix</keyword>
<evidence type="ECO:0000313" key="3">
    <source>
        <dbReference type="EMBL" id="PZN76648.1"/>
    </source>
</evidence>
<feature type="compositionally biased region" description="Basic residues" evidence="1">
    <location>
        <begin position="109"/>
        <end position="123"/>
    </location>
</feature>
<keyword evidence="2" id="KW-0472">Membrane</keyword>
<name>A0A2W4R9H0_9GAMM</name>
<organism evidence="3 4">
    <name type="scientific">Candidatus Methylumidiphilus alinenensis</name>
    <dbReference type="NCBI Taxonomy" id="2202197"/>
    <lineage>
        <taxon>Bacteria</taxon>
        <taxon>Pseudomonadati</taxon>
        <taxon>Pseudomonadota</taxon>
        <taxon>Gammaproteobacteria</taxon>
        <taxon>Methylococcales</taxon>
        <taxon>Candidatus Methylumidiphilus</taxon>
    </lineage>
</organism>
<dbReference type="Proteomes" id="UP000249396">
    <property type="component" value="Unassembled WGS sequence"/>
</dbReference>
<keyword evidence="2" id="KW-0812">Transmembrane</keyword>
<proteinExistence type="predicted"/>
<sequence>MRAFLVLLVIALLALSIVILLALGLCLGTAHLMVYFVPALDLAGALVPAAILATTVIIMFASVFSAWFSAGIKDALRPPYGYDDDDGDEDEEEDEYEPEPPLTKFRSYPIKKNRRSFQRSKKT</sequence>
<evidence type="ECO:0000256" key="2">
    <source>
        <dbReference type="SAM" id="Phobius"/>
    </source>
</evidence>
<evidence type="ECO:0000313" key="4">
    <source>
        <dbReference type="Proteomes" id="UP000249396"/>
    </source>
</evidence>